<comment type="caution">
    <text evidence="1">The sequence shown here is derived from an EMBL/GenBank/DDBJ whole genome shotgun (WGS) entry which is preliminary data.</text>
</comment>
<reference evidence="1" key="1">
    <citation type="journal article" date="2020" name="mSystems">
        <title>Genome- and Community-Level Interaction Insights into Carbon Utilization and Element Cycling Functions of Hydrothermarchaeota in Hydrothermal Sediment.</title>
        <authorList>
            <person name="Zhou Z."/>
            <person name="Liu Y."/>
            <person name="Xu W."/>
            <person name="Pan J."/>
            <person name="Luo Z.H."/>
            <person name="Li M."/>
        </authorList>
    </citation>
    <scope>NUCLEOTIDE SEQUENCE [LARGE SCALE GENOMIC DNA]</scope>
    <source>
        <strain evidence="1">SpSt-125</strain>
    </source>
</reference>
<sequence length="63" mass="7159">MLYDFMFEVRSRGIDVVRIGSYIDLIFSSLNKPISNHVITISCADALCSDKMVCDYTLEAHIK</sequence>
<dbReference type="AlphaFoldDB" id="A0A7J2U4A1"/>
<protein>
    <submittedName>
        <fullName evidence="1">Uncharacterized protein</fullName>
    </submittedName>
</protein>
<evidence type="ECO:0000313" key="1">
    <source>
        <dbReference type="EMBL" id="HEM67399.1"/>
    </source>
</evidence>
<accession>A0A7J2U4A1</accession>
<organism evidence="1">
    <name type="scientific">Ignisphaera aggregans</name>
    <dbReference type="NCBI Taxonomy" id="334771"/>
    <lineage>
        <taxon>Archaea</taxon>
        <taxon>Thermoproteota</taxon>
        <taxon>Thermoprotei</taxon>
        <taxon>Desulfurococcales</taxon>
        <taxon>Desulfurococcaceae</taxon>
        <taxon>Ignisphaera</taxon>
    </lineage>
</organism>
<proteinExistence type="predicted"/>
<gene>
    <name evidence="1" type="ORF">ENO26_07545</name>
</gene>
<dbReference type="EMBL" id="DSEU01000050">
    <property type="protein sequence ID" value="HEM67399.1"/>
    <property type="molecule type" value="Genomic_DNA"/>
</dbReference>
<name>A0A7J2U4A1_9CREN</name>